<keyword evidence="1" id="KW-0805">Transcription regulation</keyword>
<dbReference type="Proteomes" id="UP000240009">
    <property type="component" value="Unassembled WGS sequence"/>
</dbReference>
<keyword evidence="2 4" id="KW-0238">DNA-binding</keyword>
<dbReference type="InterPro" id="IPR036271">
    <property type="entry name" value="Tet_transcr_reg_TetR-rel_C_sf"/>
</dbReference>
<dbReference type="PROSITE" id="PS50977">
    <property type="entry name" value="HTH_TETR_2"/>
    <property type="match status" value="1"/>
</dbReference>
<feature type="DNA-binding region" description="H-T-H motif" evidence="4">
    <location>
        <begin position="27"/>
        <end position="46"/>
    </location>
</feature>
<comment type="caution">
    <text evidence="6">The sequence shown here is derived from an EMBL/GenBank/DDBJ whole genome shotgun (WGS) entry which is preliminary data.</text>
</comment>
<keyword evidence="3" id="KW-0804">Transcription</keyword>
<protein>
    <recommendedName>
        <fullName evidence="5">HTH tetR-type domain-containing protein</fullName>
    </recommendedName>
</protein>
<dbReference type="Gene3D" id="1.10.357.10">
    <property type="entry name" value="Tetracycline Repressor, domain 2"/>
    <property type="match status" value="1"/>
</dbReference>
<evidence type="ECO:0000256" key="1">
    <source>
        <dbReference type="ARBA" id="ARBA00023015"/>
    </source>
</evidence>
<dbReference type="InterPro" id="IPR001647">
    <property type="entry name" value="HTH_TetR"/>
</dbReference>
<dbReference type="SUPFAM" id="SSF48498">
    <property type="entry name" value="Tetracyclin repressor-like, C-terminal domain"/>
    <property type="match status" value="1"/>
</dbReference>
<dbReference type="EMBL" id="PUIA01000016">
    <property type="protein sequence ID" value="PQO39208.1"/>
    <property type="molecule type" value="Genomic_DNA"/>
</dbReference>
<evidence type="ECO:0000313" key="6">
    <source>
        <dbReference type="EMBL" id="PQO39208.1"/>
    </source>
</evidence>
<dbReference type="OrthoDB" id="116240at2"/>
<reference evidence="6 7" key="1">
    <citation type="submission" date="2018-02" db="EMBL/GenBank/DDBJ databases">
        <title>Comparative genomes isolates from brazilian mangrove.</title>
        <authorList>
            <person name="Araujo J.E."/>
            <person name="Taketani R.G."/>
            <person name="Silva M.C.P."/>
            <person name="Loureco M.V."/>
            <person name="Andreote F.D."/>
        </authorList>
    </citation>
    <scope>NUCLEOTIDE SEQUENCE [LARGE SCALE GENOMIC DNA]</scope>
    <source>
        <strain evidence="6 7">HEX-2 MGV</strain>
    </source>
</reference>
<accession>A0A2S8G433</accession>
<evidence type="ECO:0000256" key="4">
    <source>
        <dbReference type="PROSITE-ProRule" id="PRU00335"/>
    </source>
</evidence>
<dbReference type="PANTHER" id="PTHR47506">
    <property type="entry name" value="TRANSCRIPTIONAL REGULATORY PROTEIN"/>
    <property type="match status" value="1"/>
</dbReference>
<dbReference type="AlphaFoldDB" id="A0A2S8G433"/>
<evidence type="ECO:0000256" key="2">
    <source>
        <dbReference type="ARBA" id="ARBA00023125"/>
    </source>
</evidence>
<name>A0A2S8G433_9BACT</name>
<dbReference type="InterPro" id="IPR009057">
    <property type="entry name" value="Homeodomain-like_sf"/>
</dbReference>
<dbReference type="Pfam" id="PF00440">
    <property type="entry name" value="TetR_N"/>
    <property type="match status" value="1"/>
</dbReference>
<organism evidence="6 7">
    <name type="scientific">Blastopirellula marina</name>
    <dbReference type="NCBI Taxonomy" id="124"/>
    <lineage>
        <taxon>Bacteria</taxon>
        <taxon>Pseudomonadati</taxon>
        <taxon>Planctomycetota</taxon>
        <taxon>Planctomycetia</taxon>
        <taxon>Pirellulales</taxon>
        <taxon>Pirellulaceae</taxon>
        <taxon>Blastopirellula</taxon>
    </lineage>
</organism>
<feature type="domain" description="HTH tetR-type" evidence="5">
    <location>
        <begin position="4"/>
        <end position="64"/>
    </location>
</feature>
<proteinExistence type="predicted"/>
<dbReference type="PRINTS" id="PR00455">
    <property type="entry name" value="HTHTETR"/>
</dbReference>
<dbReference type="GO" id="GO:0003677">
    <property type="term" value="F:DNA binding"/>
    <property type="evidence" value="ECO:0007669"/>
    <property type="project" value="UniProtKB-UniRule"/>
</dbReference>
<dbReference type="RefSeq" id="WP_105350477.1">
    <property type="nucleotide sequence ID" value="NZ_PUIA01000016.1"/>
</dbReference>
<dbReference type="PANTHER" id="PTHR47506:SF1">
    <property type="entry name" value="HTH-TYPE TRANSCRIPTIONAL REGULATOR YJDC"/>
    <property type="match status" value="1"/>
</dbReference>
<evidence type="ECO:0000313" key="7">
    <source>
        <dbReference type="Proteomes" id="UP000240009"/>
    </source>
</evidence>
<dbReference type="SUPFAM" id="SSF46689">
    <property type="entry name" value="Homeodomain-like"/>
    <property type="match status" value="1"/>
</dbReference>
<evidence type="ECO:0000259" key="5">
    <source>
        <dbReference type="PROSITE" id="PS50977"/>
    </source>
</evidence>
<gene>
    <name evidence="6" type="ORF">C5Y96_04955</name>
</gene>
<sequence>MVKVPTRERLIEAASSRFYRDGFRNVGIDQILTDVGISKTAFYKHFESKDDLLLAALDGKGDWLTGICKQVIWERGGGTPEGQLRSVFDLVEMFLVQEDFHGCFFVRAAMEFPMPSEPVFQVAAQNKHKFIEFVTVLAKNCQVKAPDELARKLCLIIEGAYVTKHVTQNPRTIDIARELADMAIDEALRQVREEAEGSSAGEAAPLSDS</sequence>
<evidence type="ECO:0000256" key="3">
    <source>
        <dbReference type="ARBA" id="ARBA00023163"/>
    </source>
</evidence>